<comment type="similarity">
    <text evidence="2">Belongs to the eukaryotic RPA49/POLR1E RNA polymerase subunit family.</text>
</comment>
<accession>A0A9W8E3Y1</accession>
<dbReference type="Proteomes" id="UP001150925">
    <property type="component" value="Unassembled WGS sequence"/>
</dbReference>
<protein>
    <submittedName>
        <fullName evidence="6">DNA-directed RNA polymerase I subunit rpa49</fullName>
    </submittedName>
</protein>
<proteinExistence type="inferred from homology"/>
<evidence type="ECO:0000256" key="1">
    <source>
        <dbReference type="ARBA" id="ARBA00004604"/>
    </source>
</evidence>
<dbReference type="OrthoDB" id="532500at2759"/>
<gene>
    <name evidence="6" type="primary">RPA49</name>
    <name evidence="6" type="ORF">IWQ62_001368</name>
</gene>
<dbReference type="GO" id="GO:0006351">
    <property type="term" value="P:DNA-templated transcription"/>
    <property type="evidence" value="ECO:0007669"/>
    <property type="project" value="InterPro"/>
</dbReference>
<dbReference type="EMBL" id="JANBPY010000212">
    <property type="protein sequence ID" value="KAJ1968231.1"/>
    <property type="molecule type" value="Genomic_DNA"/>
</dbReference>
<keyword evidence="4" id="KW-0804">Transcription</keyword>
<dbReference type="AlphaFoldDB" id="A0A9W8E3Y1"/>
<name>A0A9W8E3Y1_9FUNG</name>
<dbReference type="InterPro" id="IPR009668">
    <property type="entry name" value="RNA_pol-assoc_fac_A49-like"/>
</dbReference>
<evidence type="ECO:0000256" key="2">
    <source>
        <dbReference type="ARBA" id="ARBA00009430"/>
    </source>
</evidence>
<dbReference type="Pfam" id="PF06870">
    <property type="entry name" value="RNA_pol_I_A49"/>
    <property type="match status" value="1"/>
</dbReference>
<keyword evidence="5" id="KW-0539">Nucleus</keyword>
<organism evidence="6 7">
    <name type="scientific">Dispira parvispora</name>
    <dbReference type="NCBI Taxonomy" id="1520584"/>
    <lineage>
        <taxon>Eukaryota</taxon>
        <taxon>Fungi</taxon>
        <taxon>Fungi incertae sedis</taxon>
        <taxon>Zoopagomycota</taxon>
        <taxon>Kickxellomycotina</taxon>
        <taxon>Dimargaritomycetes</taxon>
        <taxon>Dimargaritales</taxon>
        <taxon>Dimargaritaceae</taxon>
        <taxon>Dispira</taxon>
    </lineage>
</organism>
<dbReference type="GO" id="GO:0005730">
    <property type="term" value="C:nucleolus"/>
    <property type="evidence" value="ECO:0007669"/>
    <property type="project" value="UniProtKB-SubCell"/>
</dbReference>
<evidence type="ECO:0000256" key="4">
    <source>
        <dbReference type="ARBA" id="ARBA00023163"/>
    </source>
</evidence>
<evidence type="ECO:0000256" key="5">
    <source>
        <dbReference type="ARBA" id="ARBA00023242"/>
    </source>
</evidence>
<evidence type="ECO:0000256" key="3">
    <source>
        <dbReference type="ARBA" id="ARBA00022478"/>
    </source>
</evidence>
<comment type="caution">
    <text evidence="6">The sequence shown here is derived from an EMBL/GenBank/DDBJ whole genome shotgun (WGS) entry which is preliminary data.</text>
</comment>
<keyword evidence="3 6" id="KW-0240">DNA-directed RNA polymerase</keyword>
<evidence type="ECO:0000313" key="6">
    <source>
        <dbReference type="EMBL" id="KAJ1968231.1"/>
    </source>
</evidence>
<sequence>MAPKIKSENPTTTADVEVLPTSKQLSIALGSFPGVLPTKEVKFQLFQNTAPKQGAQKVLIGETSHVGFMGANYGKDGPNSVHSKYLVGQYNPVTKKLKVQEAPVFNFTRHVMRLKNETALTDQDKNWYQSSLTLKEEFGTKRTKAYVQGLRNNAVDDSTLHNVKDILSKSIADSQVDMSSVMAQDRADEKDILPPFDLKTTDTTKIYSVEDIIPMVEQQALPYKDVFSCTNPSDRNQFIPFESTFFEEQFKEVVSSGKKNRLKMRMLIYMTYLMKFRALKRSSLAKRGEMRRLLRNSNDVVMEGLLRRYTTFSADKSQSRIVTDLMRKKIICHILILALMVNDYRFVVPTLAYDLGLTQSEVVSYAEYVGCKVERVFSTPNQKANIKLEAEANLPKRSGDIQIAVLKAPLVFTKATRFSKKRK</sequence>
<dbReference type="PANTHER" id="PTHR14440">
    <property type="entry name" value="DNA-DIRECTED RNA POLYMERASE I SUBUNIT RPA49"/>
    <property type="match status" value="1"/>
</dbReference>
<dbReference type="GO" id="GO:0000428">
    <property type="term" value="C:DNA-directed RNA polymerase complex"/>
    <property type="evidence" value="ECO:0007669"/>
    <property type="project" value="UniProtKB-KW"/>
</dbReference>
<comment type="subcellular location">
    <subcellularLocation>
        <location evidence="1">Nucleus</location>
        <location evidence="1">Nucleolus</location>
    </subcellularLocation>
</comment>
<evidence type="ECO:0000313" key="7">
    <source>
        <dbReference type="Proteomes" id="UP001150925"/>
    </source>
</evidence>
<keyword evidence="7" id="KW-1185">Reference proteome</keyword>
<dbReference type="GO" id="GO:0003677">
    <property type="term" value="F:DNA binding"/>
    <property type="evidence" value="ECO:0007669"/>
    <property type="project" value="InterPro"/>
</dbReference>
<reference evidence="6" key="1">
    <citation type="submission" date="2022-07" db="EMBL/GenBank/DDBJ databases">
        <title>Phylogenomic reconstructions and comparative analyses of Kickxellomycotina fungi.</title>
        <authorList>
            <person name="Reynolds N.K."/>
            <person name="Stajich J.E."/>
            <person name="Barry K."/>
            <person name="Grigoriev I.V."/>
            <person name="Crous P."/>
            <person name="Smith M.E."/>
        </authorList>
    </citation>
    <scope>NUCLEOTIDE SEQUENCE</scope>
    <source>
        <strain evidence="6">RSA 1196</strain>
    </source>
</reference>